<feature type="transmembrane region" description="Helical" evidence="2">
    <location>
        <begin position="229"/>
        <end position="245"/>
    </location>
</feature>
<protein>
    <recommendedName>
        <fullName evidence="5">Transmembrane protein</fullName>
    </recommendedName>
</protein>
<dbReference type="Proteomes" id="UP001472866">
    <property type="component" value="Chromosome 06"/>
</dbReference>
<proteinExistence type="predicted"/>
<feature type="region of interest" description="Disordered" evidence="1">
    <location>
        <begin position="1"/>
        <end position="20"/>
    </location>
</feature>
<keyword evidence="2" id="KW-1133">Transmembrane helix</keyword>
<sequence length="295" mass="31413">MARSESGSGSGRGFGRSVSGDLQVEEYLERTFLEGRSPLAEEAKRIIRALSLQSKLTAEEKGSPATGSPAESLSPQQQAAFVFSASSTPHTSGVKRRSRRTLSGATPNKRRERDNDESDEAPEWAVEDMARAEGGGWFVGALHALLLILALAAMVALWWRHLSHIPFLETAAPSAWDALHPQVNTSSLRSMAAEGREGLCSYFASRLEEVDRDAVAAAVARGRTAVTDALASDAFIALLVLYGLLQLVRFKAAGDGAAVGILALVRDALALAAAAYVFHVTHAMTALQRGDTLVS</sequence>
<evidence type="ECO:0008006" key="5">
    <source>
        <dbReference type="Google" id="ProtNLM"/>
    </source>
</evidence>
<name>A0AAX4PA81_9CHLO</name>
<gene>
    <name evidence="3" type="ORF">HKI87_06g45260</name>
</gene>
<feature type="compositionally biased region" description="Polar residues" evidence="1">
    <location>
        <begin position="65"/>
        <end position="91"/>
    </location>
</feature>
<dbReference type="EMBL" id="CP151506">
    <property type="protein sequence ID" value="WZN62981.1"/>
    <property type="molecule type" value="Genomic_DNA"/>
</dbReference>
<keyword evidence="2" id="KW-0812">Transmembrane</keyword>
<evidence type="ECO:0000256" key="2">
    <source>
        <dbReference type="SAM" id="Phobius"/>
    </source>
</evidence>
<evidence type="ECO:0000313" key="3">
    <source>
        <dbReference type="EMBL" id="WZN62981.1"/>
    </source>
</evidence>
<organism evidence="3 4">
    <name type="scientific">Chloropicon roscoffensis</name>
    <dbReference type="NCBI Taxonomy" id="1461544"/>
    <lineage>
        <taxon>Eukaryota</taxon>
        <taxon>Viridiplantae</taxon>
        <taxon>Chlorophyta</taxon>
        <taxon>Chloropicophyceae</taxon>
        <taxon>Chloropicales</taxon>
        <taxon>Chloropicaceae</taxon>
        <taxon>Chloropicon</taxon>
    </lineage>
</organism>
<feature type="transmembrane region" description="Helical" evidence="2">
    <location>
        <begin position="137"/>
        <end position="159"/>
    </location>
</feature>
<feature type="transmembrane region" description="Helical" evidence="2">
    <location>
        <begin position="257"/>
        <end position="278"/>
    </location>
</feature>
<dbReference type="AlphaFoldDB" id="A0AAX4PA81"/>
<evidence type="ECO:0000313" key="4">
    <source>
        <dbReference type="Proteomes" id="UP001472866"/>
    </source>
</evidence>
<evidence type="ECO:0000256" key="1">
    <source>
        <dbReference type="SAM" id="MobiDB-lite"/>
    </source>
</evidence>
<accession>A0AAX4PA81</accession>
<reference evidence="3 4" key="1">
    <citation type="submission" date="2024-03" db="EMBL/GenBank/DDBJ databases">
        <title>Complete genome sequence of the green alga Chloropicon roscoffensis RCC1871.</title>
        <authorList>
            <person name="Lemieux C."/>
            <person name="Pombert J.-F."/>
            <person name="Otis C."/>
            <person name="Turmel M."/>
        </authorList>
    </citation>
    <scope>NUCLEOTIDE SEQUENCE [LARGE SCALE GENOMIC DNA]</scope>
    <source>
        <strain evidence="3 4">RCC1871</strain>
    </source>
</reference>
<feature type="region of interest" description="Disordered" evidence="1">
    <location>
        <begin position="55"/>
        <end position="122"/>
    </location>
</feature>
<keyword evidence="2" id="KW-0472">Membrane</keyword>
<keyword evidence="4" id="KW-1185">Reference proteome</keyword>